<evidence type="ECO:0000313" key="4">
    <source>
        <dbReference type="EMBL" id="AYA22038.1"/>
    </source>
</evidence>
<keyword evidence="2" id="KW-0328">Glycosyltransferase</keyword>
<comment type="similarity">
    <text evidence="1">Belongs to the UDP-glycosyltransferase family.</text>
</comment>
<dbReference type="SMR" id="A0A385L2G2"/>
<dbReference type="FunFam" id="3.40.50.2000:FF:000071">
    <property type="entry name" value="Glycosyltransferase"/>
    <property type="match status" value="1"/>
</dbReference>
<reference evidence="4" key="1">
    <citation type="submission" date="2017-10" db="EMBL/GenBank/DDBJ databases">
        <authorList>
            <person name="Banno H."/>
            <person name="Chua N.-H."/>
        </authorList>
    </citation>
    <scope>NUCLEOTIDE SEQUENCE</scope>
</reference>
<dbReference type="InterPro" id="IPR002213">
    <property type="entry name" value="UDP_glucos_trans"/>
</dbReference>
<dbReference type="SUPFAM" id="SSF53756">
    <property type="entry name" value="UDP-Glycosyltransferase/glycogen phosphorylase"/>
    <property type="match status" value="1"/>
</dbReference>
<sequence length="497" mass="56382">MNPNRHENLHVIFIPYMAPGHMMPMIDMARLFASHGVRSTVITTPANADRFSRTLYRDSLLGNPIFLETVNFPWEESGLPEGCENLISAPTPEITIKLIRAIEKLQPKIESLVHQINPNCIVSDVLYPWSVDVAEKLQIPRIAFSGSCFFSDCVSKCIKKYRPHQGIESESEEFVVPNLPHDVALTRSQLPDILKKKTDFTELFERLRQAEEKSFGVLINSFYDLEPAYADYFRKDLEVRSWNVGPLSLHNMEVDDKAERGDTASIDAQSCLTWLDSMEPSSVLYVCFGSLTRFSMSQIIEMASALEDSGHPFIWVIGKLLKSEENDSRGDEWWLPQGFEEKIRDSSKGLIIRGWAPQVLILEHQAIGGFLTHCGWNSILEGVCGGVPFITWPMFAEQFYNEKLVTQVLRIGVCVGNLQWKVWATEEGPVIDRAKIREAVSRVMGEAAESEEMRKKAKELRDLARKAVGEGGSSYKDFKALIEEIKSYTVRSRHCQK</sequence>
<evidence type="ECO:0000256" key="2">
    <source>
        <dbReference type="ARBA" id="ARBA00022676"/>
    </source>
</evidence>
<proteinExistence type="evidence at transcript level"/>
<name>A0A385L2G2_FAGTA</name>
<dbReference type="Pfam" id="PF00201">
    <property type="entry name" value="UDPGT"/>
    <property type="match status" value="1"/>
</dbReference>
<dbReference type="PANTHER" id="PTHR48047:SF45">
    <property type="entry name" value="SCOPOLETIN GLUCOSYLTRANSFERASE-LIKE"/>
    <property type="match status" value="1"/>
</dbReference>
<dbReference type="CDD" id="cd03784">
    <property type="entry name" value="GT1_Gtf-like"/>
    <property type="match status" value="1"/>
</dbReference>
<accession>A0A385L2G2</accession>
<keyword evidence="3" id="KW-0808">Transferase</keyword>
<protein>
    <submittedName>
        <fullName evidence="4">UFGT6</fullName>
    </submittedName>
</protein>
<evidence type="ECO:0000256" key="1">
    <source>
        <dbReference type="ARBA" id="ARBA00009995"/>
    </source>
</evidence>
<evidence type="ECO:0000256" key="3">
    <source>
        <dbReference type="ARBA" id="ARBA00022679"/>
    </source>
</evidence>
<dbReference type="PANTHER" id="PTHR48047">
    <property type="entry name" value="GLYCOSYLTRANSFERASE"/>
    <property type="match status" value="1"/>
</dbReference>
<dbReference type="FunFam" id="3.40.50.2000:FF:000063">
    <property type="entry name" value="Glycosyltransferase"/>
    <property type="match status" value="1"/>
</dbReference>
<dbReference type="GO" id="GO:0035251">
    <property type="term" value="F:UDP-glucosyltransferase activity"/>
    <property type="evidence" value="ECO:0007669"/>
    <property type="project" value="TreeGrafter"/>
</dbReference>
<organism evidence="4">
    <name type="scientific">Fagopyrum tataricum</name>
    <name type="common">Tartarian buckwheat</name>
    <name type="synonym">Polygonum tataricum</name>
    <dbReference type="NCBI Taxonomy" id="62330"/>
    <lineage>
        <taxon>Eukaryota</taxon>
        <taxon>Viridiplantae</taxon>
        <taxon>Streptophyta</taxon>
        <taxon>Embryophyta</taxon>
        <taxon>Tracheophyta</taxon>
        <taxon>Spermatophyta</taxon>
        <taxon>Magnoliopsida</taxon>
        <taxon>eudicotyledons</taxon>
        <taxon>Gunneridae</taxon>
        <taxon>Pentapetalae</taxon>
        <taxon>Caryophyllales</taxon>
        <taxon>Polygonaceae</taxon>
        <taxon>Polygonoideae</taxon>
        <taxon>Fagopyreae</taxon>
        <taxon>Fagopyrum</taxon>
    </lineage>
</organism>
<dbReference type="EMBL" id="MG267387">
    <property type="protein sequence ID" value="AYA22038.1"/>
    <property type="molecule type" value="mRNA"/>
</dbReference>
<dbReference type="AlphaFoldDB" id="A0A385L2G2"/>
<dbReference type="Gene3D" id="3.40.50.2000">
    <property type="entry name" value="Glycogen Phosphorylase B"/>
    <property type="match status" value="2"/>
</dbReference>